<evidence type="ECO:0000256" key="4">
    <source>
        <dbReference type="ARBA" id="ARBA00025707"/>
    </source>
</evidence>
<dbReference type="GO" id="GO:0032259">
    <property type="term" value="P:methylation"/>
    <property type="evidence" value="ECO:0007669"/>
    <property type="project" value="UniProtKB-KW"/>
</dbReference>
<feature type="domain" description="Methyltransferase" evidence="6">
    <location>
        <begin position="53"/>
        <end position="146"/>
    </location>
</feature>
<proteinExistence type="predicted"/>
<sequence>MTDAGSDNAEQRQFWSEQAGDKWIARQAELDTLFDPVLEGVLARADLAAGQQVLDIGCGAGTSSLQAAERVGAQGHVLGVDISAPLVAHARARAEGHHNVSFAHEDAAVHPFEPAHFDRLISRFGVMFFADSTAAFRNIASALKAGAKISFAAWGQIDHNPYFTLPAQTARAVLGPRPKTDPDLPGPFAFRNPGRVEDILRKSGFTEIASEVVRIDLTPRGSSADLADQMCDIGPAHAALDHFSASAEQRAELRDALKEALSAHAWLDGLKILAEINFFTGTRG</sequence>
<dbReference type="EMBL" id="JBHUMP010000004">
    <property type="protein sequence ID" value="MFD2739280.1"/>
    <property type="molecule type" value="Genomic_DNA"/>
</dbReference>
<gene>
    <name evidence="7" type="ORF">ACFSUD_06860</name>
</gene>
<dbReference type="RefSeq" id="WP_386372762.1">
    <property type="nucleotide sequence ID" value="NZ_JBHUMP010000004.1"/>
</dbReference>
<evidence type="ECO:0000313" key="7">
    <source>
        <dbReference type="EMBL" id="MFD2739280.1"/>
    </source>
</evidence>
<reference evidence="8" key="1">
    <citation type="journal article" date="2019" name="Int. J. Syst. Evol. Microbiol.">
        <title>The Global Catalogue of Microorganisms (GCM) 10K type strain sequencing project: providing services to taxonomists for standard genome sequencing and annotation.</title>
        <authorList>
            <consortium name="The Broad Institute Genomics Platform"/>
            <consortium name="The Broad Institute Genome Sequencing Center for Infectious Disease"/>
            <person name="Wu L."/>
            <person name="Ma J."/>
        </authorList>
    </citation>
    <scope>NUCLEOTIDE SEQUENCE [LARGE SCALE GENOMIC DNA]</scope>
    <source>
        <strain evidence="8">TISTR 2562</strain>
    </source>
</reference>
<evidence type="ECO:0000256" key="5">
    <source>
        <dbReference type="ARBA" id="ARBA00047622"/>
    </source>
</evidence>
<dbReference type="GO" id="GO:0008168">
    <property type="term" value="F:methyltransferase activity"/>
    <property type="evidence" value="ECO:0007669"/>
    <property type="project" value="UniProtKB-KW"/>
</dbReference>
<dbReference type="EC" id="2.1.1.-" evidence="7"/>
<dbReference type="Proteomes" id="UP001597474">
    <property type="component" value="Unassembled WGS sequence"/>
</dbReference>
<dbReference type="SUPFAM" id="SSF53335">
    <property type="entry name" value="S-adenosyl-L-methionine-dependent methyltransferases"/>
    <property type="match status" value="1"/>
</dbReference>
<comment type="pathway">
    <text evidence="4">Phospholipid metabolism.</text>
</comment>
<evidence type="ECO:0000256" key="2">
    <source>
        <dbReference type="ARBA" id="ARBA00022603"/>
    </source>
</evidence>
<comment type="pathway">
    <text evidence="1">Lipid metabolism.</text>
</comment>
<evidence type="ECO:0000256" key="1">
    <source>
        <dbReference type="ARBA" id="ARBA00005189"/>
    </source>
</evidence>
<dbReference type="Pfam" id="PF13649">
    <property type="entry name" value="Methyltransf_25"/>
    <property type="match status" value="1"/>
</dbReference>
<organism evidence="7 8">
    <name type="scientific">Sulfitobacter aestuarii</name>
    <dbReference type="NCBI Taxonomy" id="2161676"/>
    <lineage>
        <taxon>Bacteria</taxon>
        <taxon>Pseudomonadati</taxon>
        <taxon>Pseudomonadota</taxon>
        <taxon>Alphaproteobacteria</taxon>
        <taxon>Rhodobacterales</taxon>
        <taxon>Roseobacteraceae</taxon>
        <taxon>Sulfitobacter</taxon>
    </lineage>
</organism>
<evidence type="ECO:0000313" key="8">
    <source>
        <dbReference type="Proteomes" id="UP001597474"/>
    </source>
</evidence>
<comment type="caution">
    <text evidence="7">The sequence shown here is derived from an EMBL/GenBank/DDBJ whole genome shotgun (WGS) entry which is preliminary data.</text>
</comment>
<dbReference type="Gene3D" id="3.40.50.150">
    <property type="entry name" value="Vaccinia Virus protein VP39"/>
    <property type="match status" value="1"/>
</dbReference>
<dbReference type="CDD" id="cd02440">
    <property type="entry name" value="AdoMet_MTases"/>
    <property type="match status" value="1"/>
</dbReference>
<keyword evidence="8" id="KW-1185">Reference proteome</keyword>
<dbReference type="PANTHER" id="PTHR44307">
    <property type="entry name" value="PHOSPHOETHANOLAMINE METHYLTRANSFERASE"/>
    <property type="match status" value="1"/>
</dbReference>
<keyword evidence="3 7" id="KW-0808">Transferase</keyword>
<accession>A0ABW5U117</accession>
<protein>
    <submittedName>
        <fullName evidence="7">Class I SAM-dependent methyltransferase</fullName>
        <ecNumber evidence="7">2.1.1.-</ecNumber>
    </submittedName>
</protein>
<dbReference type="InterPro" id="IPR041698">
    <property type="entry name" value="Methyltransf_25"/>
</dbReference>
<evidence type="ECO:0000256" key="3">
    <source>
        <dbReference type="ARBA" id="ARBA00022679"/>
    </source>
</evidence>
<comment type="catalytic activity">
    <reaction evidence="5">
        <text>phosphoethanolamine + S-adenosyl-L-methionine = N-methylethanolamine phosphate + S-adenosyl-L-homocysteine + H(+)</text>
        <dbReference type="Rhea" id="RHEA:20365"/>
        <dbReference type="ChEBI" id="CHEBI:15378"/>
        <dbReference type="ChEBI" id="CHEBI:57781"/>
        <dbReference type="ChEBI" id="CHEBI:57856"/>
        <dbReference type="ChEBI" id="CHEBI:58190"/>
        <dbReference type="ChEBI" id="CHEBI:59789"/>
        <dbReference type="EC" id="2.1.1.103"/>
    </reaction>
    <physiologicalReaction direction="left-to-right" evidence="5">
        <dbReference type="Rhea" id="RHEA:20366"/>
    </physiologicalReaction>
</comment>
<dbReference type="PANTHER" id="PTHR44307:SF2">
    <property type="entry name" value="PHOSPHOETHANOLAMINE METHYLTRANSFERASE ISOFORM X1"/>
    <property type="match status" value="1"/>
</dbReference>
<dbReference type="InterPro" id="IPR029063">
    <property type="entry name" value="SAM-dependent_MTases_sf"/>
</dbReference>
<name>A0ABW5U117_9RHOB</name>
<keyword evidence="2 7" id="KW-0489">Methyltransferase</keyword>
<evidence type="ECO:0000259" key="6">
    <source>
        <dbReference type="Pfam" id="PF13649"/>
    </source>
</evidence>